<dbReference type="RefSeq" id="WP_307107681.1">
    <property type="nucleotide sequence ID" value="NZ_JAUTAS010000001.1"/>
</dbReference>
<feature type="domain" description="Toxin SymE-like" evidence="2">
    <location>
        <begin position="45"/>
        <end position="78"/>
    </location>
</feature>
<evidence type="ECO:0000256" key="1">
    <source>
        <dbReference type="SAM" id="MobiDB-lite"/>
    </source>
</evidence>
<name>A0AAP5AML0_9GAMM</name>
<dbReference type="AlphaFoldDB" id="A0AAP5AML0"/>
<dbReference type="GO" id="GO:0016788">
    <property type="term" value="F:hydrolase activity, acting on ester bonds"/>
    <property type="evidence" value="ECO:0007669"/>
    <property type="project" value="InterPro"/>
</dbReference>
<evidence type="ECO:0000313" key="3">
    <source>
        <dbReference type="EMBL" id="MDQ1110265.1"/>
    </source>
</evidence>
<accession>A0AAP5AML0</accession>
<feature type="region of interest" description="Disordered" evidence="1">
    <location>
        <begin position="87"/>
        <end position="107"/>
    </location>
</feature>
<dbReference type="EMBL" id="JAUTAS010000001">
    <property type="protein sequence ID" value="MDQ1110265.1"/>
    <property type="molecule type" value="Genomic_DNA"/>
</dbReference>
<evidence type="ECO:0000313" key="4">
    <source>
        <dbReference type="Proteomes" id="UP001226084"/>
    </source>
</evidence>
<proteinExistence type="predicted"/>
<dbReference type="Pfam" id="PF08845">
    <property type="entry name" value="SymE_toxin"/>
    <property type="match status" value="1"/>
</dbReference>
<evidence type="ECO:0000259" key="2">
    <source>
        <dbReference type="Pfam" id="PF08845"/>
    </source>
</evidence>
<dbReference type="GO" id="GO:0003723">
    <property type="term" value="F:RNA binding"/>
    <property type="evidence" value="ECO:0007669"/>
    <property type="project" value="InterPro"/>
</dbReference>
<dbReference type="GO" id="GO:0005737">
    <property type="term" value="C:cytoplasm"/>
    <property type="evidence" value="ECO:0007669"/>
    <property type="project" value="InterPro"/>
</dbReference>
<protein>
    <submittedName>
        <fullName evidence="3">Toxic protein SymE</fullName>
    </submittedName>
</protein>
<comment type="caution">
    <text evidence="3">The sequence shown here is derived from an EMBL/GenBank/DDBJ whole genome shotgun (WGS) entry which is preliminary data.</text>
</comment>
<gene>
    <name evidence="3" type="ORF">QE424_003424</name>
</gene>
<reference evidence="3" key="1">
    <citation type="submission" date="2023-07" db="EMBL/GenBank/DDBJ databases">
        <title>Functional and genomic diversity of the sorghum phyllosphere microbiome.</title>
        <authorList>
            <person name="Shade A."/>
        </authorList>
    </citation>
    <scope>NUCLEOTIDE SEQUENCE</scope>
    <source>
        <strain evidence="3">SORGH_AS_0457</strain>
    </source>
</reference>
<feature type="compositionally biased region" description="Basic residues" evidence="1">
    <location>
        <begin position="89"/>
        <end position="107"/>
    </location>
</feature>
<dbReference type="GO" id="GO:0016070">
    <property type="term" value="P:RNA metabolic process"/>
    <property type="evidence" value="ECO:0007669"/>
    <property type="project" value="InterPro"/>
</dbReference>
<dbReference type="Proteomes" id="UP001226084">
    <property type="component" value="Unassembled WGS sequence"/>
</dbReference>
<sequence length="107" mass="12300">MRSSKMDSCNDLSQQVGIGWYQPKSLRISALRHPAGNILPPDLSIPYLSLCGGWLERLGFKTGHRVFVEVTPGRVTLTLDETPVQLPYRYRKHEPKKQRSRKEHSEQ</sequence>
<dbReference type="InterPro" id="IPR014944">
    <property type="entry name" value="Toxin_SymE-like"/>
</dbReference>
<organism evidence="3 4">
    <name type="scientific">Stenotrophomonas rhizophila</name>
    <dbReference type="NCBI Taxonomy" id="216778"/>
    <lineage>
        <taxon>Bacteria</taxon>
        <taxon>Pseudomonadati</taxon>
        <taxon>Pseudomonadota</taxon>
        <taxon>Gammaproteobacteria</taxon>
        <taxon>Lysobacterales</taxon>
        <taxon>Lysobacteraceae</taxon>
        <taxon>Stenotrophomonas</taxon>
    </lineage>
</organism>